<keyword evidence="3" id="KW-1185">Reference proteome</keyword>
<evidence type="ECO:0000256" key="1">
    <source>
        <dbReference type="SAM" id="SignalP"/>
    </source>
</evidence>
<name>A0ABW4XK21_9GAMM</name>
<evidence type="ECO:0000313" key="2">
    <source>
        <dbReference type="EMBL" id="MFD2094618.1"/>
    </source>
</evidence>
<comment type="caution">
    <text evidence="2">The sequence shown here is derived from an EMBL/GenBank/DDBJ whole genome shotgun (WGS) entry which is preliminary data.</text>
</comment>
<protein>
    <submittedName>
        <fullName evidence="2">DUF3019 domain-containing protein</fullName>
    </submittedName>
</protein>
<gene>
    <name evidence="2" type="ORF">ACFSJ3_01355</name>
</gene>
<proteinExistence type="predicted"/>
<organism evidence="2 3">
    <name type="scientific">Corallincola platygyrae</name>
    <dbReference type="NCBI Taxonomy" id="1193278"/>
    <lineage>
        <taxon>Bacteria</taxon>
        <taxon>Pseudomonadati</taxon>
        <taxon>Pseudomonadota</taxon>
        <taxon>Gammaproteobacteria</taxon>
        <taxon>Alteromonadales</taxon>
        <taxon>Psychromonadaceae</taxon>
        <taxon>Corallincola</taxon>
    </lineage>
</organism>
<feature type="signal peptide" evidence="1">
    <location>
        <begin position="1"/>
        <end position="20"/>
    </location>
</feature>
<evidence type="ECO:0000313" key="3">
    <source>
        <dbReference type="Proteomes" id="UP001597380"/>
    </source>
</evidence>
<feature type="chain" id="PRO_5045654953" evidence="1">
    <location>
        <begin position="21"/>
        <end position="285"/>
    </location>
</feature>
<dbReference type="EMBL" id="JBHUHT010000004">
    <property type="protein sequence ID" value="MFD2094618.1"/>
    <property type="molecule type" value="Genomic_DNA"/>
</dbReference>
<sequence>MTWRLLTCALTMLLSGYCIGADAPEQPNTLDIPTFISKNQSAATVPLLLKPSELVNYLRVRYAYQPIDVAIDQGLMTLAWKNVAPEYVVVNRPKGRALHDRSFWQSVLTNYKDSSIRETQFTIENYTQYANSNFEVIAINQINDRPRFTVIGQVTIPSQAEVLAETGMIVSPTVIDAELENSPILSATPDKCVVQSKGEPCRASISLTWQLDTPQNVCLYLGRRYRPLQCWENQTSDVFSYEFDSTQTLNFWLSRMPDRRRLAEKRISVVWVYEQQKKPRRWRIF</sequence>
<dbReference type="Proteomes" id="UP001597380">
    <property type="component" value="Unassembled WGS sequence"/>
</dbReference>
<dbReference type="RefSeq" id="WP_377776158.1">
    <property type="nucleotide sequence ID" value="NZ_JBHUHT010000004.1"/>
</dbReference>
<dbReference type="InterPro" id="IPR021559">
    <property type="entry name" value="DUF3019"/>
</dbReference>
<dbReference type="Pfam" id="PF11456">
    <property type="entry name" value="DUF3019"/>
    <property type="match status" value="1"/>
</dbReference>
<accession>A0ABW4XK21</accession>
<keyword evidence="1" id="KW-0732">Signal</keyword>
<reference evidence="3" key="1">
    <citation type="journal article" date="2019" name="Int. J. Syst. Evol. Microbiol.">
        <title>The Global Catalogue of Microorganisms (GCM) 10K type strain sequencing project: providing services to taxonomists for standard genome sequencing and annotation.</title>
        <authorList>
            <consortium name="The Broad Institute Genomics Platform"/>
            <consortium name="The Broad Institute Genome Sequencing Center for Infectious Disease"/>
            <person name="Wu L."/>
            <person name="Ma J."/>
        </authorList>
    </citation>
    <scope>NUCLEOTIDE SEQUENCE [LARGE SCALE GENOMIC DNA]</scope>
    <source>
        <strain evidence="3">CGMCC 1.10992</strain>
    </source>
</reference>